<dbReference type="CDD" id="cd23431">
    <property type="entry name" value="beta-trefoil_Ricin_AtEULS3-like"/>
    <property type="match status" value="1"/>
</dbReference>
<comment type="caution">
    <text evidence="2">The sequence shown here is derived from an EMBL/GenBank/DDBJ whole genome shotgun (WGS) entry which is preliminary data.</text>
</comment>
<name>A0A9D5HK86_9LILI</name>
<sequence>MEFPFGHHHHHHRGEEEEDPKSYPPPSHQPYSHHPNEYPPAPPPAYGPPGYSPVQHVSHQSGPGYGPPPPAPYQPYAGEPAQNPYPNYPQPSHAHHASHENHGRLASILRQPTVRVFTKAAEDYALSIRDGQVILAPANPRDEYQHWIKDLKFSTKVKDEEGLPSFALVNKVTGQAIKHSVGATHPVRLVPYNPDYLDESVLWTESYDTGEGFRCIRMVNNIRLNFDAFHGDEDHGGVRDGTTVVLWEWLKGKNQRWKIAPYWS</sequence>
<dbReference type="OrthoDB" id="7769065at2759"/>
<organism evidence="2 3">
    <name type="scientific">Dioscorea zingiberensis</name>
    <dbReference type="NCBI Taxonomy" id="325984"/>
    <lineage>
        <taxon>Eukaryota</taxon>
        <taxon>Viridiplantae</taxon>
        <taxon>Streptophyta</taxon>
        <taxon>Embryophyta</taxon>
        <taxon>Tracheophyta</taxon>
        <taxon>Spermatophyta</taxon>
        <taxon>Magnoliopsida</taxon>
        <taxon>Liliopsida</taxon>
        <taxon>Dioscoreales</taxon>
        <taxon>Dioscoreaceae</taxon>
        <taxon>Dioscorea</taxon>
    </lineage>
</organism>
<evidence type="ECO:0000256" key="1">
    <source>
        <dbReference type="SAM" id="MobiDB-lite"/>
    </source>
</evidence>
<feature type="compositionally biased region" description="Pro residues" evidence="1">
    <location>
        <begin position="37"/>
        <end position="51"/>
    </location>
</feature>
<dbReference type="Gene3D" id="2.80.10.50">
    <property type="match status" value="1"/>
</dbReference>
<evidence type="ECO:0000313" key="2">
    <source>
        <dbReference type="EMBL" id="KAJ0979142.1"/>
    </source>
</evidence>
<feature type="compositionally biased region" description="Basic residues" evidence="1">
    <location>
        <begin position="1"/>
        <end position="12"/>
    </location>
</feature>
<dbReference type="PANTHER" id="PTHR31257:SF2">
    <property type="entry name" value="RICIN B-LIKE LECTIN EULS3"/>
    <property type="match status" value="1"/>
</dbReference>
<gene>
    <name evidence="2" type="ORF">J5N97_014616</name>
</gene>
<dbReference type="InterPro" id="IPR035992">
    <property type="entry name" value="Ricin_B-like_lectins"/>
</dbReference>
<dbReference type="Proteomes" id="UP001085076">
    <property type="component" value="Miscellaneous, Linkage group lg03"/>
</dbReference>
<accession>A0A9D5HK86</accession>
<dbReference type="AlphaFoldDB" id="A0A9D5HK86"/>
<reference evidence="2" key="1">
    <citation type="submission" date="2021-03" db="EMBL/GenBank/DDBJ databases">
        <authorList>
            <person name="Li Z."/>
            <person name="Yang C."/>
        </authorList>
    </citation>
    <scope>NUCLEOTIDE SEQUENCE</scope>
    <source>
        <strain evidence="2">Dzin_1.0</strain>
        <tissue evidence="2">Leaf</tissue>
    </source>
</reference>
<keyword evidence="3" id="KW-1185">Reference proteome</keyword>
<dbReference type="EMBL" id="JAGGNH010000003">
    <property type="protein sequence ID" value="KAJ0979142.1"/>
    <property type="molecule type" value="Genomic_DNA"/>
</dbReference>
<dbReference type="PANTHER" id="PTHR31257">
    <property type="entry name" value="RICIN B-LIKE LECTIN EULS3"/>
    <property type="match status" value="1"/>
</dbReference>
<dbReference type="InterPro" id="IPR040249">
    <property type="entry name" value="Ricin_B-like_lectin_EULS3-like"/>
</dbReference>
<protein>
    <recommendedName>
        <fullName evidence="4">Ricin B-like lectin R40G3</fullName>
    </recommendedName>
</protein>
<feature type="region of interest" description="Disordered" evidence="1">
    <location>
        <begin position="1"/>
        <end position="102"/>
    </location>
</feature>
<evidence type="ECO:0000313" key="3">
    <source>
        <dbReference type="Proteomes" id="UP001085076"/>
    </source>
</evidence>
<feature type="compositionally biased region" description="Low complexity" evidence="1">
    <location>
        <begin position="74"/>
        <end position="85"/>
    </location>
</feature>
<reference evidence="2" key="2">
    <citation type="journal article" date="2022" name="Hortic Res">
        <title>The genome of Dioscorea zingiberensis sheds light on the biosynthesis, origin and evolution of the medicinally important diosgenin saponins.</title>
        <authorList>
            <person name="Li Y."/>
            <person name="Tan C."/>
            <person name="Li Z."/>
            <person name="Guo J."/>
            <person name="Li S."/>
            <person name="Chen X."/>
            <person name="Wang C."/>
            <person name="Dai X."/>
            <person name="Yang H."/>
            <person name="Song W."/>
            <person name="Hou L."/>
            <person name="Xu J."/>
            <person name="Tong Z."/>
            <person name="Xu A."/>
            <person name="Yuan X."/>
            <person name="Wang W."/>
            <person name="Yang Q."/>
            <person name="Chen L."/>
            <person name="Sun Z."/>
            <person name="Wang K."/>
            <person name="Pan B."/>
            <person name="Chen J."/>
            <person name="Bao Y."/>
            <person name="Liu F."/>
            <person name="Qi X."/>
            <person name="Gang D.R."/>
            <person name="Wen J."/>
            <person name="Li J."/>
        </authorList>
    </citation>
    <scope>NUCLEOTIDE SEQUENCE</scope>
    <source>
        <strain evidence="2">Dzin_1.0</strain>
    </source>
</reference>
<evidence type="ECO:0008006" key="4">
    <source>
        <dbReference type="Google" id="ProtNLM"/>
    </source>
</evidence>
<proteinExistence type="predicted"/>
<dbReference type="SUPFAM" id="SSF50370">
    <property type="entry name" value="Ricin B-like lectins"/>
    <property type="match status" value="1"/>
</dbReference>